<comment type="caution">
    <text evidence="2">The sequence shown here is derived from an EMBL/GenBank/DDBJ whole genome shotgun (WGS) entry which is preliminary data.</text>
</comment>
<dbReference type="EMBL" id="CAKOGL010000001">
    <property type="protein sequence ID" value="CAH2083433.1"/>
    <property type="molecule type" value="Genomic_DNA"/>
</dbReference>
<dbReference type="Proteomes" id="UP001153954">
    <property type="component" value="Unassembled WGS sequence"/>
</dbReference>
<evidence type="ECO:0000313" key="2">
    <source>
        <dbReference type="EMBL" id="CAH2083433.1"/>
    </source>
</evidence>
<accession>A0AAU9TA53</accession>
<reference evidence="2" key="1">
    <citation type="submission" date="2022-03" db="EMBL/GenBank/DDBJ databases">
        <authorList>
            <person name="Tunstrom K."/>
        </authorList>
    </citation>
    <scope>NUCLEOTIDE SEQUENCE</scope>
</reference>
<dbReference type="AlphaFoldDB" id="A0AAU9TA53"/>
<evidence type="ECO:0000256" key="1">
    <source>
        <dbReference type="SAM" id="MobiDB-lite"/>
    </source>
</evidence>
<protein>
    <submittedName>
        <fullName evidence="2">Uncharacterized protein</fullName>
    </submittedName>
</protein>
<sequence length="119" mass="14240">MSMGFGDYFTSGFTIKRQTKAKSANEKRYAKIKSDPVKYAIEREKEHQRYLTRKERKKILSIQELTPRAKELQRKRWRDNYRRYRQRKLLQKRGVELMNANTPSGSDTDDPLRIDNDLG</sequence>
<organism evidence="2 3">
    <name type="scientific">Euphydryas editha</name>
    <name type="common">Edith's checkerspot</name>
    <dbReference type="NCBI Taxonomy" id="104508"/>
    <lineage>
        <taxon>Eukaryota</taxon>
        <taxon>Metazoa</taxon>
        <taxon>Ecdysozoa</taxon>
        <taxon>Arthropoda</taxon>
        <taxon>Hexapoda</taxon>
        <taxon>Insecta</taxon>
        <taxon>Pterygota</taxon>
        <taxon>Neoptera</taxon>
        <taxon>Endopterygota</taxon>
        <taxon>Lepidoptera</taxon>
        <taxon>Glossata</taxon>
        <taxon>Ditrysia</taxon>
        <taxon>Papilionoidea</taxon>
        <taxon>Nymphalidae</taxon>
        <taxon>Nymphalinae</taxon>
        <taxon>Euphydryas</taxon>
    </lineage>
</organism>
<feature type="region of interest" description="Disordered" evidence="1">
    <location>
        <begin position="94"/>
        <end position="119"/>
    </location>
</feature>
<name>A0AAU9TA53_EUPED</name>
<gene>
    <name evidence="2" type="ORF">EEDITHA_LOCUS131</name>
</gene>
<evidence type="ECO:0000313" key="3">
    <source>
        <dbReference type="Proteomes" id="UP001153954"/>
    </source>
</evidence>
<keyword evidence="3" id="KW-1185">Reference proteome</keyword>
<proteinExistence type="predicted"/>
<feature type="compositionally biased region" description="Basic and acidic residues" evidence="1">
    <location>
        <begin position="110"/>
        <end position="119"/>
    </location>
</feature>